<reference evidence="4" key="2">
    <citation type="submission" date="2016-04" db="EMBL/GenBank/DDBJ databases">
        <authorList>
            <person name="Guldener U."/>
            <person name="Guldener U."/>
        </authorList>
    </citation>
    <scope>NUCLEOTIDE SEQUENCE [LARGE SCALE GENOMIC DNA]</scope>
    <source>
        <strain evidence="4">UB2112</strain>
    </source>
</reference>
<reference evidence="3" key="3">
    <citation type="submission" date="2018-08" db="EMBL/GenBank/DDBJ databases">
        <authorList>
            <person name="Guldener U."/>
        </authorList>
    </citation>
    <scope>NUCLEOTIDE SEQUENCE</scope>
    <source>
        <strain evidence="3">UB2</strain>
    </source>
</reference>
<dbReference type="EMBL" id="LT558125">
    <property type="protein sequence ID" value="SAM83107.1"/>
    <property type="molecule type" value="Genomic_DNA"/>
</dbReference>
<accession>A0A1K0G6F5</accession>
<dbReference type="Proteomes" id="UP000179920">
    <property type="component" value="Chromosome IX"/>
</dbReference>
<dbReference type="EMBL" id="ULHB01000008">
    <property type="protein sequence ID" value="SYW75531.1"/>
    <property type="molecule type" value="Genomic_DNA"/>
</dbReference>
<keyword evidence="5" id="KW-1185">Reference proteome</keyword>
<dbReference type="Proteomes" id="UP000658997">
    <property type="component" value="Unassembled WGS sequence"/>
</dbReference>
<organism evidence="2 4">
    <name type="scientific">Ustilago bromivora</name>
    <dbReference type="NCBI Taxonomy" id="307758"/>
    <lineage>
        <taxon>Eukaryota</taxon>
        <taxon>Fungi</taxon>
        <taxon>Dikarya</taxon>
        <taxon>Basidiomycota</taxon>
        <taxon>Ustilaginomycotina</taxon>
        <taxon>Ustilaginomycetes</taxon>
        <taxon>Ustilaginales</taxon>
        <taxon>Ustilaginaceae</taxon>
        <taxon>Ustilago</taxon>
    </lineage>
</organism>
<evidence type="ECO:0000313" key="4">
    <source>
        <dbReference type="Proteomes" id="UP000179920"/>
    </source>
</evidence>
<feature type="compositionally biased region" description="Basic and acidic residues" evidence="1">
    <location>
        <begin position="31"/>
        <end position="41"/>
    </location>
</feature>
<dbReference type="OrthoDB" id="2556629at2759"/>
<name>A0A1K0G6F5_9BASI</name>
<evidence type="ECO:0000313" key="2">
    <source>
        <dbReference type="EMBL" id="SAM83107.1"/>
    </source>
</evidence>
<sequence length="323" mass="35837">MGLSKFFRRALVYFQASDDTDNPSNASSKTRSADEAKEKDQSSVVEAQTAVGAQHGDQQKKTEEENATKNLANAPAQQTASTPTGPDQAIVDETAVTAVVTQSSIPKCEVVHFTRKILSSHYNFDEAYMFTEKPICTHKMTHEVALSLPSGEEVIASQIDHADKDKIIEELNALMSMTVPPLVTNIGATLCLKCRGEFELNWVYNHIEEKKMLGPYRAQIAAKGMPFLPVFWLFEGLTTKQSLHELSCEIQSYIDRNVGTLGQWRAVFASCRQTPCMSAFLPNFTGYVLVVTDAETMFSARITKPPAFQGINPCRRYKAELPI</sequence>
<protein>
    <submittedName>
        <fullName evidence="2">Uncharacterized protein</fullName>
    </submittedName>
</protein>
<reference evidence="2" key="1">
    <citation type="submission" date="2016-04" db="EMBL/GenBank/DDBJ databases">
        <authorList>
            <person name="Evans L.H."/>
            <person name="Alamgir A."/>
            <person name="Owens N."/>
            <person name="Weber N.D."/>
            <person name="Virtaneva K."/>
            <person name="Barbian K."/>
            <person name="Babar A."/>
            <person name="Rosenke K."/>
        </authorList>
    </citation>
    <scope>NUCLEOTIDE SEQUENCE</scope>
    <source>
        <strain evidence="2">UB2112</strain>
    </source>
</reference>
<feature type="region of interest" description="Disordered" evidence="1">
    <location>
        <begin position="16"/>
        <end position="65"/>
    </location>
</feature>
<evidence type="ECO:0000313" key="3">
    <source>
        <dbReference type="EMBL" id="SYW75531.1"/>
    </source>
</evidence>
<gene>
    <name evidence="3" type="ORF">UBRO2_00765</name>
    <name evidence="2" type="ORF">UBRO_03667</name>
</gene>
<evidence type="ECO:0000313" key="5">
    <source>
        <dbReference type="Proteomes" id="UP000658997"/>
    </source>
</evidence>
<proteinExistence type="predicted"/>
<evidence type="ECO:0000256" key="1">
    <source>
        <dbReference type="SAM" id="MobiDB-lite"/>
    </source>
</evidence>
<dbReference type="AlphaFoldDB" id="A0A1K0G6F5"/>